<dbReference type="Pfam" id="PF04892">
    <property type="entry name" value="VanZ"/>
    <property type="match status" value="1"/>
</dbReference>
<evidence type="ECO:0000313" key="3">
    <source>
        <dbReference type="EMBL" id="SJZ50197.1"/>
    </source>
</evidence>
<feature type="transmembrane region" description="Helical" evidence="1">
    <location>
        <begin position="71"/>
        <end position="93"/>
    </location>
</feature>
<dbReference type="AlphaFoldDB" id="A0A1T4L6H3"/>
<sequence>MFGRGKLVWLVLGFGWLLLIFWFSSQPFALQRALYSSSLRHFLALLPVQLTFAEAEYLLRKFAHVVEYTVFGFILLRVLGRWWPALLFLPLIALFDELNQRQISGRHGRWQDVLLDLSIFYLLAIFNYCRAKFRQEKTKSNRR</sequence>
<feature type="transmembrane region" description="Helical" evidence="1">
    <location>
        <begin position="7"/>
        <end position="29"/>
    </location>
</feature>
<feature type="transmembrane region" description="Helical" evidence="1">
    <location>
        <begin position="41"/>
        <end position="59"/>
    </location>
</feature>
<organism evidence="3 4">
    <name type="scientific">Carboxydocella sporoproducens DSM 16521</name>
    <dbReference type="NCBI Taxonomy" id="1121270"/>
    <lineage>
        <taxon>Bacteria</taxon>
        <taxon>Bacillati</taxon>
        <taxon>Bacillota</taxon>
        <taxon>Clostridia</taxon>
        <taxon>Eubacteriales</taxon>
        <taxon>Clostridiales Family XVI. Incertae Sedis</taxon>
        <taxon>Carboxydocella</taxon>
    </lineage>
</organism>
<dbReference type="EMBL" id="FUXM01000001">
    <property type="protein sequence ID" value="SJZ50197.1"/>
    <property type="molecule type" value="Genomic_DNA"/>
</dbReference>
<keyword evidence="1" id="KW-1133">Transmembrane helix</keyword>
<keyword evidence="1" id="KW-0812">Transmembrane</keyword>
<keyword evidence="1" id="KW-0472">Membrane</keyword>
<dbReference type="InterPro" id="IPR006976">
    <property type="entry name" value="VanZ-like"/>
</dbReference>
<reference evidence="4" key="1">
    <citation type="submission" date="2017-02" db="EMBL/GenBank/DDBJ databases">
        <authorList>
            <person name="Varghese N."/>
            <person name="Submissions S."/>
        </authorList>
    </citation>
    <scope>NUCLEOTIDE SEQUENCE [LARGE SCALE GENOMIC DNA]</scope>
    <source>
        <strain evidence="4">DSM 16521</strain>
    </source>
</reference>
<name>A0A1T4L6H3_9FIRM</name>
<dbReference type="Proteomes" id="UP000189933">
    <property type="component" value="Unassembled WGS sequence"/>
</dbReference>
<feature type="transmembrane region" description="Helical" evidence="1">
    <location>
        <begin position="113"/>
        <end position="133"/>
    </location>
</feature>
<gene>
    <name evidence="3" type="ORF">SAMN02745885_00042</name>
</gene>
<feature type="domain" description="VanZ-like" evidence="2">
    <location>
        <begin position="10"/>
        <end position="117"/>
    </location>
</feature>
<proteinExistence type="predicted"/>
<evidence type="ECO:0000313" key="4">
    <source>
        <dbReference type="Proteomes" id="UP000189933"/>
    </source>
</evidence>
<keyword evidence="4" id="KW-1185">Reference proteome</keyword>
<evidence type="ECO:0000259" key="2">
    <source>
        <dbReference type="Pfam" id="PF04892"/>
    </source>
</evidence>
<accession>A0A1T4L6H3</accession>
<dbReference type="NCBIfam" id="NF037970">
    <property type="entry name" value="vanZ_1"/>
    <property type="match status" value="1"/>
</dbReference>
<evidence type="ECO:0000256" key="1">
    <source>
        <dbReference type="SAM" id="Phobius"/>
    </source>
</evidence>
<protein>
    <submittedName>
        <fullName evidence="3">VanZ like family protein</fullName>
    </submittedName>
</protein>